<keyword evidence="5 6" id="KW-0408">Iron</keyword>
<dbReference type="Proteomes" id="UP000244908">
    <property type="component" value="Chromosome"/>
</dbReference>
<reference evidence="9 10" key="1">
    <citation type="journal article" date="2019" name="Int. J. Syst. Evol. Microbiol.">
        <title>Limnobaculum parvum gen. nov., sp. nov., isolated from a freshwater lake.</title>
        <authorList>
            <person name="Baek C."/>
            <person name="Shin S.K."/>
            <person name="Yi H."/>
        </authorList>
    </citation>
    <scope>NUCLEOTIDE SEQUENCE [LARGE SCALE GENOMIC DNA]</scope>
    <source>
        <strain evidence="9 10">HYN0051</strain>
    </source>
</reference>
<keyword evidence="6" id="KW-0472">Membrane</keyword>
<dbReference type="InterPro" id="IPR005616">
    <property type="entry name" value="CcmH/CycL/Ccl2/NrfF_N"/>
</dbReference>
<dbReference type="CDD" id="cd16378">
    <property type="entry name" value="CcmH_N"/>
    <property type="match status" value="1"/>
</dbReference>
<keyword evidence="4 6" id="KW-0732">Signal</keyword>
<evidence type="ECO:0000256" key="7">
    <source>
        <dbReference type="SAM" id="MobiDB-lite"/>
    </source>
</evidence>
<feature type="chain" id="PRO_5015800077" description="Formate-dependent nitrite reductase complex subunit" evidence="6">
    <location>
        <begin position="20"/>
        <end position="152"/>
    </location>
</feature>
<evidence type="ECO:0000256" key="3">
    <source>
        <dbReference type="ARBA" id="ARBA00022723"/>
    </source>
</evidence>
<feature type="region of interest" description="Disordered" evidence="7">
    <location>
        <begin position="133"/>
        <end position="152"/>
    </location>
</feature>
<dbReference type="KEGG" id="lpv:HYN51_09450"/>
<accession>A0A2Y9TYL2</accession>
<gene>
    <name evidence="9" type="primary">nrfF</name>
    <name evidence="9" type="ORF">HYN51_09450</name>
</gene>
<evidence type="ECO:0000313" key="9">
    <source>
        <dbReference type="EMBL" id="AWH88765.1"/>
    </source>
</evidence>
<evidence type="ECO:0000259" key="8">
    <source>
        <dbReference type="Pfam" id="PF03918"/>
    </source>
</evidence>
<dbReference type="EMBL" id="CP029185">
    <property type="protein sequence ID" value="AWH88765.1"/>
    <property type="molecule type" value="Genomic_DNA"/>
</dbReference>
<keyword evidence="6" id="KW-0812">Transmembrane</keyword>
<dbReference type="GO" id="GO:0005886">
    <property type="term" value="C:plasma membrane"/>
    <property type="evidence" value="ECO:0007669"/>
    <property type="project" value="TreeGrafter"/>
</dbReference>
<dbReference type="GO" id="GO:0017004">
    <property type="term" value="P:cytochrome complex assembly"/>
    <property type="evidence" value="ECO:0007669"/>
    <property type="project" value="UniProtKB-ARBA"/>
</dbReference>
<keyword evidence="6" id="KW-1133">Transmembrane helix</keyword>
<feature type="domain" description="CcmH/CycL/Ccl2/NrfF N-terminal" evidence="8">
    <location>
        <begin position="8"/>
        <end position="147"/>
    </location>
</feature>
<evidence type="ECO:0000313" key="10">
    <source>
        <dbReference type="Proteomes" id="UP000244908"/>
    </source>
</evidence>
<feature type="signal peptide" evidence="6">
    <location>
        <begin position="1"/>
        <end position="19"/>
    </location>
</feature>
<evidence type="ECO:0000256" key="2">
    <source>
        <dbReference type="ARBA" id="ARBA00022617"/>
    </source>
</evidence>
<evidence type="ECO:0000256" key="5">
    <source>
        <dbReference type="ARBA" id="ARBA00023004"/>
    </source>
</evidence>
<dbReference type="OrthoDB" id="9804975at2"/>
<feature type="compositionally biased region" description="Basic and acidic residues" evidence="7">
    <location>
        <begin position="138"/>
        <end position="152"/>
    </location>
</feature>
<keyword evidence="2 6" id="KW-0349">Heme</keyword>
<dbReference type="Gene3D" id="1.10.8.640">
    <property type="entry name" value="Cytochrome C biogenesis protein"/>
    <property type="match status" value="1"/>
</dbReference>
<protein>
    <recommendedName>
        <fullName evidence="6">Formate-dependent nitrite reductase complex subunit</fullName>
    </recommendedName>
</protein>
<dbReference type="FunFam" id="1.10.8.640:FF:000001">
    <property type="entry name" value="Cytochrome c-type biogenesis protein"/>
    <property type="match status" value="1"/>
</dbReference>
<keyword evidence="10" id="KW-1185">Reference proteome</keyword>
<name>A0A2Y9TYL2_9GAMM</name>
<sequence length="152" mass="18039">MHLFCRLILLMFMTLPLRAEMVDTWQFKTPEDQQRAITLAKQLRCPQCQNQNLVESTSPIAHDLRLEVYRMVDQGKSDEQIVSFMTQRFGDFVLYKPRFNSQTALLWCSPLVLLLFGLLVIWHYVKKRRQSPPPALTEEQKRQLDKWLENKS</sequence>
<dbReference type="GO" id="GO:0016829">
    <property type="term" value="F:lyase activity"/>
    <property type="evidence" value="ECO:0007669"/>
    <property type="project" value="UniProtKB-KW"/>
</dbReference>
<feature type="transmembrane region" description="Helical" evidence="6">
    <location>
        <begin position="104"/>
        <end position="125"/>
    </location>
</feature>
<evidence type="ECO:0000256" key="6">
    <source>
        <dbReference type="RuleBase" id="RU364112"/>
    </source>
</evidence>
<dbReference type="GO" id="GO:0046872">
    <property type="term" value="F:metal ion binding"/>
    <property type="evidence" value="ECO:0007669"/>
    <property type="project" value="UniProtKB-KW"/>
</dbReference>
<comment type="function">
    <text evidence="6">Possible subunit of a heme lyase.</text>
</comment>
<evidence type="ECO:0000256" key="1">
    <source>
        <dbReference type="ARBA" id="ARBA00010342"/>
    </source>
</evidence>
<evidence type="ECO:0000256" key="4">
    <source>
        <dbReference type="ARBA" id="ARBA00022729"/>
    </source>
</evidence>
<dbReference type="PANTHER" id="PTHR47870:SF2">
    <property type="entry name" value="FORMATE-DEPENDENT NITRITE REDUCTASE COMPLEX SUBUNIT NRFF"/>
    <property type="match status" value="1"/>
</dbReference>
<keyword evidence="9" id="KW-0456">Lyase</keyword>
<proteinExistence type="inferred from homology"/>
<dbReference type="NCBIfam" id="TIGR03147">
    <property type="entry name" value="cyt_nit_nrfF"/>
    <property type="match status" value="1"/>
</dbReference>
<dbReference type="InterPro" id="IPR038297">
    <property type="entry name" value="CcmH/CycL/NrfF/Ccl2_sf"/>
</dbReference>
<organism evidence="9 10">
    <name type="scientific">Limnobaculum parvum</name>
    <dbReference type="NCBI Taxonomy" id="2172103"/>
    <lineage>
        <taxon>Bacteria</taxon>
        <taxon>Pseudomonadati</taxon>
        <taxon>Pseudomonadota</taxon>
        <taxon>Gammaproteobacteria</taxon>
        <taxon>Enterobacterales</taxon>
        <taxon>Budviciaceae</taxon>
        <taxon>Limnobaculum</taxon>
    </lineage>
</organism>
<dbReference type="PANTHER" id="PTHR47870">
    <property type="entry name" value="CYTOCHROME C-TYPE BIOGENESIS PROTEIN CCMH"/>
    <property type="match status" value="1"/>
</dbReference>
<dbReference type="AlphaFoldDB" id="A0A2Y9TYL2"/>
<keyword evidence="3 6" id="KW-0479">Metal-binding</keyword>
<dbReference type="InterPro" id="IPR051263">
    <property type="entry name" value="C-type_cytochrome_biogenesis"/>
</dbReference>
<comment type="similarity">
    <text evidence="1 6">Belongs to the CcmH/CycL/Ccl2/NrfF family.</text>
</comment>
<dbReference type="Pfam" id="PF03918">
    <property type="entry name" value="CcmH"/>
    <property type="match status" value="1"/>
</dbReference>
<dbReference type="InterPro" id="IPR017565">
    <property type="entry name" value="For-dep_Cytc_NO2Rdtase_NrfF"/>
</dbReference>